<evidence type="ECO:0000313" key="1">
    <source>
        <dbReference type="EMBL" id="KAF2678165.1"/>
    </source>
</evidence>
<name>A0A6G1IJ53_9PLEO</name>
<gene>
    <name evidence="1" type="ORF">K458DRAFT_142014</name>
</gene>
<evidence type="ECO:0000313" key="2">
    <source>
        <dbReference type="Proteomes" id="UP000799291"/>
    </source>
</evidence>
<sequence length="164" mass="18308">MDLPTVIRRCSLEAPHLRSGYSRQLERKGKWSGASGGPCKRVRSPRGLIRDSNFRIPTPIAMCPLRPYEAQRCLHSTRHPTNDGRADCCESFGEAGKAVNDARQASRAISRLRLACFLLFVDQALHILTPLIHRQIGGLRLRLRCGQLTRINLVLAQSPSAEID</sequence>
<reference evidence="1" key="1">
    <citation type="journal article" date="2020" name="Stud. Mycol.">
        <title>101 Dothideomycetes genomes: a test case for predicting lifestyles and emergence of pathogens.</title>
        <authorList>
            <person name="Haridas S."/>
            <person name="Albert R."/>
            <person name="Binder M."/>
            <person name="Bloem J."/>
            <person name="Labutti K."/>
            <person name="Salamov A."/>
            <person name="Andreopoulos B."/>
            <person name="Baker S."/>
            <person name="Barry K."/>
            <person name="Bills G."/>
            <person name="Bluhm B."/>
            <person name="Cannon C."/>
            <person name="Castanera R."/>
            <person name="Culley D."/>
            <person name="Daum C."/>
            <person name="Ezra D."/>
            <person name="Gonzalez J."/>
            <person name="Henrissat B."/>
            <person name="Kuo A."/>
            <person name="Liang C."/>
            <person name="Lipzen A."/>
            <person name="Lutzoni F."/>
            <person name="Magnuson J."/>
            <person name="Mondo S."/>
            <person name="Nolan M."/>
            <person name="Ohm R."/>
            <person name="Pangilinan J."/>
            <person name="Park H.-J."/>
            <person name="Ramirez L."/>
            <person name="Alfaro M."/>
            <person name="Sun H."/>
            <person name="Tritt A."/>
            <person name="Yoshinaga Y."/>
            <person name="Zwiers L.-H."/>
            <person name="Turgeon B."/>
            <person name="Goodwin S."/>
            <person name="Spatafora J."/>
            <person name="Crous P."/>
            <person name="Grigoriev I."/>
        </authorList>
    </citation>
    <scope>NUCLEOTIDE SEQUENCE</scope>
    <source>
        <strain evidence="1">CBS 122367</strain>
    </source>
</reference>
<dbReference type="EMBL" id="MU005614">
    <property type="protein sequence ID" value="KAF2678165.1"/>
    <property type="molecule type" value="Genomic_DNA"/>
</dbReference>
<dbReference type="Proteomes" id="UP000799291">
    <property type="component" value="Unassembled WGS sequence"/>
</dbReference>
<accession>A0A6G1IJ53</accession>
<protein>
    <submittedName>
        <fullName evidence="1">Uncharacterized protein</fullName>
    </submittedName>
</protein>
<dbReference type="AlphaFoldDB" id="A0A6G1IJ53"/>
<keyword evidence="2" id="KW-1185">Reference proteome</keyword>
<organism evidence="1 2">
    <name type="scientific">Lentithecium fluviatile CBS 122367</name>
    <dbReference type="NCBI Taxonomy" id="1168545"/>
    <lineage>
        <taxon>Eukaryota</taxon>
        <taxon>Fungi</taxon>
        <taxon>Dikarya</taxon>
        <taxon>Ascomycota</taxon>
        <taxon>Pezizomycotina</taxon>
        <taxon>Dothideomycetes</taxon>
        <taxon>Pleosporomycetidae</taxon>
        <taxon>Pleosporales</taxon>
        <taxon>Massarineae</taxon>
        <taxon>Lentitheciaceae</taxon>
        <taxon>Lentithecium</taxon>
    </lineage>
</organism>
<proteinExistence type="predicted"/>